<dbReference type="PANTHER" id="PTHR12459">
    <property type="entry name" value="TRANSMEMBRANE PROTEIN 135-RELATED"/>
    <property type="match status" value="1"/>
</dbReference>
<evidence type="ECO:0000313" key="3">
    <source>
        <dbReference type="Proteomes" id="UP001295684"/>
    </source>
</evidence>
<keyword evidence="3" id="KW-1185">Reference proteome</keyword>
<dbReference type="AlphaFoldDB" id="A0AAD1XWX4"/>
<evidence type="ECO:0000313" key="2">
    <source>
        <dbReference type="EMBL" id="CAI2379742.1"/>
    </source>
</evidence>
<keyword evidence="1" id="KW-0472">Membrane</keyword>
<comment type="caution">
    <text evidence="2">The sequence shown here is derived from an EMBL/GenBank/DDBJ whole genome shotgun (WGS) entry which is preliminary data.</text>
</comment>
<protein>
    <submittedName>
        <fullName evidence="2">Uncharacterized protein</fullName>
    </submittedName>
</protein>
<feature type="transmembrane region" description="Helical" evidence="1">
    <location>
        <begin position="159"/>
        <end position="178"/>
    </location>
</feature>
<organism evidence="2 3">
    <name type="scientific">Euplotes crassus</name>
    <dbReference type="NCBI Taxonomy" id="5936"/>
    <lineage>
        <taxon>Eukaryota</taxon>
        <taxon>Sar</taxon>
        <taxon>Alveolata</taxon>
        <taxon>Ciliophora</taxon>
        <taxon>Intramacronucleata</taxon>
        <taxon>Spirotrichea</taxon>
        <taxon>Hypotrichia</taxon>
        <taxon>Euplotida</taxon>
        <taxon>Euplotidae</taxon>
        <taxon>Moneuplotes</taxon>
    </lineage>
</organism>
<dbReference type="InterPro" id="IPR026749">
    <property type="entry name" value="Tmem135"/>
</dbReference>
<feature type="transmembrane region" description="Helical" evidence="1">
    <location>
        <begin position="111"/>
        <end position="128"/>
    </location>
</feature>
<evidence type="ECO:0000256" key="1">
    <source>
        <dbReference type="SAM" id="Phobius"/>
    </source>
</evidence>
<keyword evidence="1" id="KW-1133">Transmembrane helix</keyword>
<keyword evidence="1" id="KW-0812">Transmembrane</keyword>
<sequence length="200" mass="24002">MVKDITPELAQAVINGKFLHCKDIHDHTCEYEAIERFFKVMNIAWKFYLPIHAIPTLTFQFKLLRKRPFQFCYKLSKNVLRSCLFLATYIVVFRYGLCFFKNLRGKIDRRVVIYSGFISGFGLCWEPQGRRTELALYFLPRFIEAFWAWCKKRQWVTPIPYGEVILFAIAMAILMYCYQNEQKNIKKTYLSIFKYFWGEN</sequence>
<gene>
    <name evidence="2" type="ORF">ECRASSUSDP1_LOCUS21157</name>
</gene>
<dbReference type="EMBL" id="CAMPGE010021600">
    <property type="protein sequence ID" value="CAI2379742.1"/>
    <property type="molecule type" value="Genomic_DNA"/>
</dbReference>
<proteinExistence type="predicted"/>
<accession>A0AAD1XWX4</accession>
<dbReference type="PANTHER" id="PTHR12459:SF15">
    <property type="entry name" value="TRANSMEMBRANE PROTEIN 135"/>
    <property type="match status" value="1"/>
</dbReference>
<feature type="transmembrane region" description="Helical" evidence="1">
    <location>
        <begin position="79"/>
        <end position="99"/>
    </location>
</feature>
<reference evidence="2" key="1">
    <citation type="submission" date="2023-07" db="EMBL/GenBank/DDBJ databases">
        <authorList>
            <consortium name="AG Swart"/>
            <person name="Singh M."/>
            <person name="Singh A."/>
            <person name="Seah K."/>
            <person name="Emmerich C."/>
        </authorList>
    </citation>
    <scope>NUCLEOTIDE SEQUENCE</scope>
    <source>
        <strain evidence="2">DP1</strain>
    </source>
</reference>
<dbReference type="Proteomes" id="UP001295684">
    <property type="component" value="Unassembled WGS sequence"/>
</dbReference>
<name>A0AAD1XWX4_EUPCR</name>